<dbReference type="GO" id="GO:0006260">
    <property type="term" value="P:DNA replication"/>
    <property type="evidence" value="ECO:0007669"/>
    <property type="project" value="UniProtKB-KW"/>
</dbReference>
<evidence type="ECO:0000313" key="11">
    <source>
        <dbReference type="Proteomes" id="UP000051074"/>
    </source>
</evidence>
<dbReference type="SMART" id="SM00479">
    <property type="entry name" value="EXOIII"/>
    <property type="match status" value="1"/>
</dbReference>
<evidence type="ECO:0000256" key="2">
    <source>
        <dbReference type="ARBA" id="ARBA00022695"/>
    </source>
</evidence>
<dbReference type="GO" id="GO:0005829">
    <property type="term" value="C:cytosol"/>
    <property type="evidence" value="ECO:0007669"/>
    <property type="project" value="TreeGrafter"/>
</dbReference>
<dbReference type="CDD" id="cd06127">
    <property type="entry name" value="DEDDh"/>
    <property type="match status" value="1"/>
</dbReference>
<keyword evidence="4" id="KW-0540">Nuclease</keyword>
<keyword evidence="6" id="KW-0269">Exonuclease</keyword>
<dbReference type="PATRIC" id="fig|1293597.4.peg.1566"/>
<dbReference type="InterPro" id="IPR010152">
    <property type="entry name" value="CRISPR-assoc_prot_Cas2_sub"/>
</dbReference>
<evidence type="ECO:0000256" key="1">
    <source>
        <dbReference type="ARBA" id="ARBA00022679"/>
    </source>
</evidence>
<dbReference type="InterPro" id="IPR012337">
    <property type="entry name" value="RNaseH-like_sf"/>
</dbReference>
<comment type="caution">
    <text evidence="10">The sequence shown here is derived from an EMBL/GenBank/DDBJ whole genome shotgun (WGS) entry which is preliminary data.</text>
</comment>
<sequence length="293" mass="33157">MIVITLSKTPYALRGDLTRWCQEIQTGVYVGNVSARVRDNLWERVQKNIGNGEATIVYNTNNEQGFTFKTTRPSKKIVDLDGLEFVKFLNDPDLVQHGFSNAAKYHEARVAEKKYGHARHVVNADAVNFAAVDIETTGLDSEKDRILSVGAVRNDRAEFYRVIKQDVQISKDIVDLTGLTHDIVMKDGVDEVEAIKELKEFVGDAVLVGYNFKFDLSFLNQACRLHGIDIISNRTRDLMTVVKNKVVELDSYKLKSVLLYYGIKNDRPHNAVSDAKAEMDLTKKLIENYVLKL</sequence>
<dbReference type="GO" id="GO:0003887">
    <property type="term" value="F:DNA-directed DNA polymerase activity"/>
    <property type="evidence" value="ECO:0007669"/>
    <property type="project" value="UniProtKB-KW"/>
</dbReference>
<evidence type="ECO:0000256" key="8">
    <source>
        <dbReference type="ARBA" id="ARBA00070925"/>
    </source>
</evidence>
<evidence type="ECO:0000256" key="5">
    <source>
        <dbReference type="ARBA" id="ARBA00022801"/>
    </source>
</evidence>
<dbReference type="eggNOG" id="COG0847">
    <property type="taxonomic scope" value="Bacteria"/>
</dbReference>
<dbReference type="InterPro" id="IPR036397">
    <property type="entry name" value="RNaseH_sf"/>
</dbReference>
<evidence type="ECO:0000256" key="4">
    <source>
        <dbReference type="ARBA" id="ARBA00022722"/>
    </source>
</evidence>
<keyword evidence="5" id="KW-0378">Hydrolase</keyword>
<dbReference type="RefSeq" id="WP_008462596.1">
    <property type="nucleotide sequence ID" value="NZ_AZDU01000052.1"/>
</dbReference>
<accession>K0NZG4</accession>
<dbReference type="AlphaFoldDB" id="K0NZG4"/>
<reference evidence="10 11" key="1">
    <citation type="journal article" date="2015" name="Genome Announc.">
        <title>Expanding the biotechnology potential of lactobacilli through comparative genomics of 213 strains and associated genera.</title>
        <authorList>
            <person name="Sun Z."/>
            <person name="Harris H.M."/>
            <person name="McCann A."/>
            <person name="Guo C."/>
            <person name="Argimon S."/>
            <person name="Zhang W."/>
            <person name="Yang X."/>
            <person name="Jeffery I.B."/>
            <person name="Cooney J.C."/>
            <person name="Kagawa T.F."/>
            <person name="Liu W."/>
            <person name="Song Y."/>
            <person name="Salvetti E."/>
            <person name="Wrobel A."/>
            <person name="Rasinkangas P."/>
            <person name="Parkhill J."/>
            <person name="Rea M.C."/>
            <person name="O'Sullivan O."/>
            <person name="Ritari J."/>
            <person name="Douillard F.P."/>
            <person name="Paul Ross R."/>
            <person name="Yang R."/>
            <person name="Briner A.E."/>
            <person name="Felis G.E."/>
            <person name="de Vos W.M."/>
            <person name="Barrangou R."/>
            <person name="Klaenhammer T.R."/>
            <person name="Caufield P.W."/>
            <person name="Cui Y."/>
            <person name="Zhang H."/>
            <person name="O'Toole P.W."/>
        </authorList>
    </citation>
    <scope>NUCLEOTIDE SEQUENCE [LARGE SCALE GENOMIC DNA]</scope>
    <source>
        <strain evidence="10 11">DSM 19284</strain>
    </source>
</reference>
<evidence type="ECO:0000256" key="3">
    <source>
        <dbReference type="ARBA" id="ARBA00022705"/>
    </source>
</evidence>
<dbReference type="EMBL" id="AZDU01000052">
    <property type="protein sequence ID" value="KRL00243.1"/>
    <property type="molecule type" value="Genomic_DNA"/>
</dbReference>
<gene>
    <name evidence="10" type="ORF">FC20_GL001470</name>
</gene>
<evidence type="ECO:0000256" key="6">
    <source>
        <dbReference type="ARBA" id="ARBA00022839"/>
    </source>
</evidence>
<feature type="domain" description="Exonuclease" evidence="9">
    <location>
        <begin position="128"/>
        <end position="291"/>
    </location>
</feature>
<dbReference type="GO" id="GO:0008408">
    <property type="term" value="F:3'-5' exonuclease activity"/>
    <property type="evidence" value="ECO:0007669"/>
    <property type="project" value="TreeGrafter"/>
</dbReference>
<dbReference type="GO" id="GO:0003676">
    <property type="term" value="F:nucleic acid binding"/>
    <property type="evidence" value="ECO:0007669"/>
    <property type="project" value="InterPro"/>
</dbReference>
<keyword evidence="3" id="KW-0235">DNA replication</keyword>
<dbReference type="Gene3D" id="3.30.420.10">
    <property type="entry name" value="Ribonuclease H-like superfamily/Ribonuclease H"/>
    <property type="match status" value="1"/>
</dbReference>
<proteinExistence type="predicted"/>
<dbReference type="Pfam" id="PF09707">
    <property type="entry name" value="Cas_Cas2CT1978"/>
    <property type="match status" value="1"/>
</dbReference>
<name>K0NZG4_9LACO</name>
<keyword evidence="2" id="KW-0548">Nucleotidyltransferase</keyword>
<dbReference type="InterPro" id="IPR013520">
    <property type="entry name" value="Ribonucl_H"/>
</dbReference>
<dbReference type="STRING" id="1293597.FC20_GL001470"/>
<dbReference type="PANTHER" id="PTHR30231">
    <property type="entry name" value="DNA POLYMERASE III SUBUNIT EPSILON"/>
    <property type="match status" value="1"/>
</dbReference>
<evidence type="ECO:0000259" key="9">
    <source>
        <dbReference type="SMART" id="SM00479"/>
    </source>
</evidence>
<evidence type="ECO:0000313" key="10">
    <source>
        <dbReference type="EMBL" id="KRL00243.1"/>
    </source>
</evidence>
<protein>
    <recommendedName>
        <fullName evidence="8">DNA polymerase III polC-type</fullName>
    </recommendedName>
</protein>
<dbReference type="PANTHER" id="PTHR30231:SF4">
    <property type="entry name" value="PROTEIN NEN2"/>
    <property type="match status" value="1"/>
</dbReference>
<dbReference type="Proteomes" id="UP000051074">
    <property type="component" value="Unassembled WGS sequence"/>
</dbReference>
<keyword evidence="1" id="KW-0808">Transferase</keyword>
<dbReference type="CDD" id="cd09755">
    <property type="entry name" value="Cas2_I-E"/>
    <property type="match status" value="1"/>
</dbReference>
<dbReference type="SUPFAM" id="SSF53098">
    <property type="entry name" value="Ribonuclease H-like"/>
    <property type="match status" value="1"/>
</dbReference>
<keyword evidence="7" id="KW-0239">DNA-directed DNA polymerase</keyword>
<evidence type="ECO:0000256" key="7">
    <source>
        <dbReference type="ARBA" id="ARBA00022932"/>
    </source>
</evidence>
<dbReference type="Gene3D" id="3.30.70.240">
    <property type="match status" value="1"/>
</dbReference>
<dbReference type="FunFam" id="3.30.420.10:FF:000045">
    <property type="entry name" value="3'-5' exonuclease DinG"/>
    <property type="match status" value="1"/>
</dbReference>
<dbReference type="Pfam" id="PF00929">
    <property type="entry name" value="RNase_T"/>
    <property type="match status" value="1"/>
</dbReference>
<keyword evidence="11" id="KW-1185">Reference proteome</keyword>
<dbReference type="NCBIfam" id="TIGR01873">
    <property type="entry name" value="cas_CT1978"/>
    <property type="match status" value="1"/>
</dbReference>
<organism evidence="10 11">
    <name type="scientific">Lactobacillus equicursoris DSM 19284 = JCM 14600 = CIP 110162</name>
    <dbReference type="NCBI Taxonomy" id="1293597"/>
    <lineage>
        <taxon>Bacteria</taxon>
        <taxon>Bacillati</taxon>
        <taxon>Bacillota</taxon>
        <taxon>Bacilli</taxon>
        <taxon>Lactobacillales</taxon>
        <taxon>Lactobacillaceae</taxon>
        <taxon>Lactobacillus</taxon>
    </lineage>
</organism>